<dbReference type="Proteomes" id="UP000034832">
    <property type="component" value="Unassembled WGS sequence"/>
</dbReference>
<dbReference type="Pfam" id="PF19291">
    <property type="entry name" value="TREH_N"/>
    <property type="match status" value="1"/>
</dbReference>
<reference evidence="3" key="1">
    <citation type="submission" date="2019-04" db="EMBL/GenBank/DDBJ databases">
        <title>Whole genome sequencing of cave bacteria.</title>
        <authorList>
            <person name="Gan H.M."/>
            <person name="Barton H."/>
            <person name="Savka M.A."/>
        </authorList>
    </citation>
    <scope>NUCLEOTIDE SEQUENCE [LARGE SCALE GENOMIC DNA]</scope>
    <source>
        <strain evidence="3">LC387</strain>
    </source>
</reference>
<dbReference type="InterPro" id="IPR012341">
    <property type="entry name" value="6hp_glycosidase-like_sf"/>
</dbReference>
<dbReference type="Gene3D" id="1.50.10.10">
    <property type="match status" value="1"/>
</dbReference>
<dbReference type="RefSeq" id="WP_046827992.1">
    <property type="nucleotide sequence ID" value="NZ_LBIA02000001.1"/>
</dbReference>
<protein>
    <submittedName>
        <fullName evidence="3">Glycoside hydrolase family 15 protein</fullName>
    </submittedName>
</protein>
<dbReference type="EMBL" id="LBIA02000001">
    <property type="protein sequence ID" value="TKT71435.1"/>
    <property type="molecule type" value="Genomic_DNA"/>
</dbReference>
<keyword evidence="4" id="KW-1185">Reference proteome</keyword>
<dbReference type="Pfam" id="PF00723">
    <property type="entry name" value="Glyco_hydro_15"/>
    <property type="match status" value="1"/>
</dbReference>
<evidence type="ECO:0000313" key="3">
    <source>
        <dbReference type="EMBL" id="TKT71435.1"/>
    </source>
</evidence>
<dbReference type="OrthoDB" id="3902805at2"/>
<evidence type="ECO:0000259" key="2">
    <source>
        <dbReference type="Pfam" id="PF19291"/>
    </source>
</evidence>
<accession>A0A4U6BPM5</accession>
<dbReference type="SUPFAM" id="SSF48208">
    <property type="entry name" value="Six-hairpin glycosidases"/>
    <property type="match status" value="1"/>
</dbReference>
<dbReference type="GO" id="GO:0005975">
    <property type="term" value="P:carbohydrate metabolic process"/>
    <property type="evidence" value="ECO:0007669"/>
    <property type="project" value="InterPro"/>
</dbReference>
<dbReference type="GO" id="GO:0004553">
    <property type="term" value="F:hydrolase activity, hydrolyzing O-glycosyl compounds"/>
    <property type="evidence" value="ECO:0007669"/>
    <property type="project" value="TreeGrafter"/>
</dbReference>
<dbReference type="InterPro" id="IPR011613">
    <property type="entry name" value="GH15-like"/>
</dbReference>
<evidence type="ECO:0000259" key="1">
    <source>
        <dbReference type="Pfam" id="PF00723"/>
    </source>
</evidence>
<dbReference type="InterPro" id="IPR045582">
    <property type="entry name" value="Trehalase-like_N"/>
</dbReference>
<sequence length="612" mass="68892">MNIPKAITALQAEAGAKIDHGLDLAVIGNCKTAALVDPTSRLVWWCFPRFDADPVFSRLLAGDEEKGFSDVVLDGMVDFKSEYIRNTALVETILTDAKGNAVRITDFAPRFRQYGRMFRPPQLFRIIEPIAGLPRITIRIRPTHSYGKPLKRSSLGSNHIRYVEEESSVRVTTDAPIAMIEHESPFVLTRPVHMVFGHDEPYPGDLAATAKSFAEQTKAYWLHWVRRLYISYDYQEAIIRAAITLKLSNFEETGGIIAAHTTSIPEAPGSGRTWDYRFCWLRDAYFVVKALNRVGATQTMEDFIGFTLSLAANTDEPLKPVYSVVPNLPLDEWIAADLKGYRGDGPVRVGNAAVEQSQHDTYGSVILAALPLFFDRRLPTPAGEKLFRLLEGLGEKAADVALKPDAGIWEYRGRQRIHTHSAAMCWAGVNRLASIAARLGLHDRAAYWNSVADPIHKELLERAWNPKREAFTAAFGSDDLDASVLLLPDLGVCEVDDPRFVKTVAVMERELLREKHVMRYAAEDDFGLPVTAFLICRFWLIDAWWQQGRREEAREAFADALAHRNRYGLLSEDVDPKTGALFGNFPQTYSMAGLILTGMKLSRNWEDRYWRS</sequence>
<keyword evidence="3" id="KW-0378">Hydrolase</keyword>
<dbReference type="AlphaFoldDB" id="A0A4U6BPM5"/>
<comment type="caution">
    <text evidence="3">The sequence shown here is derived from an EMBL/GenBank/DDBJ whole genome shotgun (WGS) entry which is preliminary data.</text>
</comment>
<dbReference type="InterPro" id="IPR008928">
    <property type="entry name" value="6-hairpin_glycosidase_sf"/>
</dbReference>
<feature type="domain" description="Trehalase-like N-terminal" evidence="2">
    <location>
        <begin position="24"/>
        <end position="148"/>
    </location>
</feature>
<evidence type="ECO:0000313" key="4">
    <source>
        <dbReference type="Proteomes" id="UP000034832"/>
    </source>
</evidence>
<dbReference type="PANTHER" id="PTHR31616">
    <property type="entry name" value="TREHALASE"/>
    <property type="match status" value="1"/>
</dbReference>
<feature type="domain" description="GH15-like" evidence="1">
    <location>
        <begin position="234"/>
        <end position="595"/>
    </location>
</feature>
<dbReference type="STRING" id="211460.YH63_10520"/>
<proteinExistence type="predicted"/>
<dbReference type="PANTHER" id="PTHR31616:SF0">
    <property type="entry name" value="GLUCAN 1,4-ALPHA-GLUCOSIDASE"/>
    <property type="match status" value="1"/>
</dbReference>
<name>A0A4U6BPM5_9BRAD</name>
<gene>
    <name evidence="3" type="ORF">YH63_008430</name>
</gene>
<organism evidence="3 4">
    <name type="scientific">Afipia massiliensis</name>
    <dbReference type="NCBI Taxonomy" id="211460"/>
    <lineage>
        <taxon>Bacteria</taxon>
        <taxon>Pseudomonadati</taxon>
        <taxon>Pseudomonadota</taxon>
        <taxon>Alphaproteobacteria</taxon>
        <taxon>Hyphomicrobiales</taxon>
        <taxon>Nitrobacteraceae</taxon>
        <taxon>Afipia</taxon>
    </lineage>
</organism>